<feature type="domain" description="HAMP" evidence="14">
    <location>
        <begin position="667"/>
        <end position="719"/>
    </location>
</feature>
<dbReference type="Pfam" id="PF00672">
    <property type="entry name" value="HAMP"/>
    <property type="match status" value="5"/>
</dbReference>
<dbReference type="GO" id="GO:0000155">
    <property type="term" value="F:phosphorelay sensor kinase activity"/>
    <property type="evidence" value="ECO:0007669"/>
    <property type="project" value="InterPro"/>
</dbReference>
<feature type="compositionally biased region" description="Basic and acidic residues" evidence="11">
    <location>
        <begin position="89"/>
        <end position="100"/>
    </location>
</feature>
<keyword evidence="3 10" id="KW-0597">Phosphoprotein</keyword>
<evidence type="ECO:0000256" key="7">
    <source>
        <dbReference type="ARBA" id="ARBA00022777"/>
    </source>
</evidence>
<keyword evidence="9" id="KW-0902">Two-component regulatory system</keyword>
<dbReference type="Pfam" id="PF02518">
    <property type="entry name" value="HATPase_c"/>
    <property type="match status" value="1"/>
</dbReference>
<dbReference type="InterPro" id="IPR004358">
    <property type="entry name" value="Sig_transdc_His_kin-like_C"/>
</dbReference>
<feature type="domain" description="HAMP" evidence="14">
    <location>
        <begin position="759"/>
        <end position="811"/>
    </location>
</feature>
<dbReference type="Pfam" id="PF00072">
    <property type="entry name" value="Response_reg"/>
    <property type="match status" value="1"/>
</dbReference>
<evidence type="ECO:0000256" key="2">
    <source>
        <dbReference type="ARBA" id="ARBA00012438"/>
    </source>
</evidence>
<protein>
    <recommendedName>
        <fullName evidence="2">histidine kinase</fullName>
        <ecNumber evidence="2">2.7.13.3</ecNumber>
    </recommendedName>
</protein>
<dbReference type="SMART" id="SM00387">
    <property type="entry name" value="HATPase_c"/>
    <property type="match status" value="1"/>
</dbReference>
<feature type="domain" description="HAMP" evidence="14">
    <location>
        <begin position="206"/>
        <end position="259"/>
    </location>
</feature>
<dbReference type="SUPFAM" id="SSF55874">
    <property type="entry name" value="ATPase domain of HSP90 chaperone/DNA topoisomerase II/histidine kinase"/>
    <property type="match status" value="1"/>
</dbReference>
<feature type="domain" description="HAMP" evidence="14">
    <location>
        <begin position="943"/>
        <end position="996"/>
    </location>
</feature>
<dbReference type="CDD" id="cd06225">
    <property type="entry name" value="HAMP"/>
    <property type="match status" value="7"/>
</dbReference>
<dbReference type="OrthoDB" id="10266508at2759"/>
<dbReference type="KEGG" id="adl:AURDEDRAFT_115725"/>
<dbReference type="CDD" id="cd00082">
    <property type="entry name" value="HisKA"/>
    <property type="match status" value="1"/>
</dbReference>
<evidence type="ECO:0000256" key="3">
    <source>
        <dbReference type="ARBA" id="ARBA00022553"/>
    </source>
</evidence>
<evidence type="ECO:0000256" key="1">
    <source>
        <dbReference type="ARBA" id="ARBA00000085"/>
    </source>
</evidence>
<dbReference type="EC" id="2.7.13.3" evidence="2"/>
<feature type="domain" description="Response regulatory" evidence="13">
    <location>
        <begin position="1499"/>
        <end position="1623"/>
    </location>
</feature>
<dbReference type="PROSITE" id="PS50885">
    <property type="entry name" value="HAMP"/>
    <property type="match status" value="10"/>
</dbReference>
<dbReference type="SMART" id="SM00304">
    <property type="entry name" value="HAMP"/>
    <property type="match status" value="10"/>
</dbReference>
<dbReference type="InterPro" id="IPR003594">
    <property type="entry name" value="HATPase_dom"/>
</dbReference>
<feature type="domain" description="HAMP" evidence="14">
    <location>
        <begin position="391"/>
        <end position="443"/>
    </location>
</feature>
<evidence type="ECO:0000259" key="12">
    <source>
        <dbReference type="PROSITE" id="PS50109"/>
    </source>
</evidence>
<dbReference type="Gene3D" id="1.10.287.130">
    <property type="match status" value="1"/>
</dbReference>
<gene>
    <name evidence="15" type="ORF">AURDEDRAFT_115725</name>
</gene>
<dbReference type="PANTHER" id="PTHR45339:SF1">
    <property type="entry name" value="HYBRID SIGNAL TRANSDUCTION HISTIDINE KINASE J"/>
    <property type="match status" value="1"/>
</dbReference>
<evidence type="ECO:0000256" key="11">
    <source>
        <dbReference type="SAM" id="MobiDB-lite"/>
    </source>
</evidence>
<dbReference type="InterPro" id="IPR011006">
    <property type="entry name" value="CheY-like_superfamily"/>
</dbReference>
<feature type="region of interest" description="Disordered" evidence="11">
    <location>
        <begin position="64"/>
        <end position="146"/>
    </location>
</feature>
<feature type="domain" description="Histidine kinase" evidence="12">
    <location>
        <begin position="1110"/>
        <end position="1338"/>
    </location>
</feature>
<feature type="domain" description="HAMP" evidence="14">
    <location>
        <begin position="299"/>
        <end position="351"/>
    </location>
</feature>
<sequence>MEEPATQTHPFFNHLTALLSLYELSPVPTSVPKYDGPHDWQTYAIERGIAEMARRMLDAEAALANKPPPTRDSPEPRHNGRPGTADSHGSLDDAHSERSSRLTRSGTPMSISLADLPPTDFATQEAESSDQPTPVPPKLQPQLAKSKNAVYQDSYSYVGRCPVCGHSPPKSRTTSHSPSGSPQIVPPGPLMDAAFESGMSAVEELKLLKDQVQDVARVCKAVATGDLSQKITIPVQSVVMVQLKDVINSMVDKLGQFAEEVTRVSHEVGTEGKLGGQAMVVDVEGTWRHLTNVVNKLANNLTLQVRSIAEVTKAVARGDLSRQIEVDVKGEMLDLKNTVNGMVGNLRALAAEVTRVTLEVGYKGKLGGQVMVPGLSGEWQELTHNVNRMCMNLTNQVRSIAVVTTAVAQGDLTRQVEIDAEGEIATLKDTINSMVAQLSTFASEVTRVTLEVGSKGMLGGQVQVDGLSGEWKHLTDNVNRMCNSLTNQVRSIAAVTTAVAQGNLTRQVEIDAEGEIAALKDTINNMVAQLSTFASEVTRVTLEVGSKGMLGGQVQVDGLSGEWKHLTDNVNRMCMNLTNQVRSIAAVTTAVAQGNLTQQVEIDAEGEIAALKDTINNMVAQLSTFASEVTRVTLEVGSKGMLGGQVQVDGLSGEWKHLTDNVNRMCMNLTNQVRSIAAVTTAVAQGDLSRKVEIDAEGEIATLKDTVNRMVTQLSTFASEVTRVALEVGTMGVLGGQARVAGVQGAWGDLTNNVNNMANNLTIQVRSIAAVTNAIARGDLSKYVEVDVQGEMLDLKLNINSMVKQLNELASEVTRVSLEVGTEGKLGGQAKVEGVQGMWKVLADNVNLMADNLTTQVRSIIEVTKAVAGGDLTKKIGVDVKGEILELKETVNGMTDSLSLFADEVTRVAKEVGTDGVLGGVANVPNVGGTWKSLTDNVNVMANNLTLQVRAVAKATTAVARGDLTQKVTDVKVSGELLELVNTINSMIDQLAIFAAEVKKVAREVGTEGKLGVQAQVGNVQGTWQEITMSVNTMANNLTTQVRGFAQISAAAMDGDFTRFITVEASGEMDSLKTQINQMVVNLRESIQKNSAAREAAELANRSKSEFLANMSHEIRTPMNGIIGMTELTLDSDLNRSQRESLLLVHSLARSLLLIIDDILDISKIEAGRMTMEQVSYSIRQTVFGILKTLVVRASQNNLDLTYDVDPDIPDQLIGDSLRLRQVITNLVGNAIKFTPSKPAARTKGQVSLKCRLLAMDEQSVTLEFCVADTGIGIAKDKLTLIFDTFAQADGSTTREYGGTGLGLSISKRLVSLMQGNMWVDSELGKGSKFYFTITSQLSELSIESIQTKMAPFHSRTILLIDTTGDSTALSKHIRELGLNLHVVRGIAEVADKDHCPHVDTILADSLTITEQLREYEHLRYIPVVLSSSVRHDKQRTTDVDKIFGQSATRLNLKWCLDSSISSVITTPATMQDLSSAIITAMESNTVAPVVAPTDVVFDILLAEDNMVNQKLAVKILEKYGHIVEIAENGALAVDAFKQRVAQGRMFDIILMDVSMPFMGGMEATELIRSYEREQNLPRTPIIALTAHAMIGDRERCLQAGMDDHITKPLRRPDLLTAINKLAGDKVSWGARRAARHRV</sequence>
<dbReference type="Gene3D" id="1.10.8.500">
    <property type="entry name" value="HAMP domain in histidine kinase"/>
    <property type="match status" value="1"/>
</dbReference>
<dbReference type="CDD" id="cd16922">
    <property type="entry name" value="HATPase_EvgS-ArcB-TorS-like"/>
    <property type="match status" value="1"/>
</dbReference>
<accession>J0D296</accession>
<evidence type="ECO:0000256" key="10">
    <source>
        <dbReference type="PROSITE-ProRule" id="PRU00169"/>
    </source>
</evidence>
<comment type="catalytic activity">
    <reaction evidence="1">
        <text>ATP + protein L-histidine = ADP + protein N-phospho-L-histidine.</text>
        <dbReference type="EC" id="2.7.13.3"/>
    </reaction>
</comment>
<dbReference type="Pfam" id="PF00512">
    <property type="entry name" value="HisKA"/>
    <property type="match status" value="1"/>
</dbReference>
<evidence type="ECO:0000256" key="8">
    <source>
        <dbReference type="ARBA" id="ARBA00022840"/>
    </source>
</evidence>
<feature type="domain" description="HAMP" evidence="14">
    <location>
        <begin position="575"/>
        <end position="627"/>
    </location>
</feature>
<name>J0D296_AURST</name>
<feature type="domain" description="HAMP" evidence="14">
    <location>
        <begin position="483"/>
        <end position="535"/>
    </location>
</feature>
<feature type="region of interest" description="Disordered" evidence="11">
    <location>
        <begin position="167"/>
        <end position="189"/>
    </location>
</feature>
<dbReference type="InterPro" id="IPR005467">
    <property type="entry name" value="His_kinase_dom"/>
</dbReference>
<dbReference type="SUPFAM" id="SSF58104">
    <property type="entry name" value="Methyl-accepting chemotaxis protein (MCP) signaling domain"/>
    <property type="match status" value="6"/>
</dbReference>
<dbReference type="FunFam" id="1.20.120.1530:FF:000002">
    <property type="entry name" value="Two-component osmosensing histidine kinase"/>
    <property type="match status" value="3"/>
</dbReference>
<evidence type="ECO:0000259" key="13">
    <source>
        <dbReference type="PROSITE" id="PS50110"/>
    </source>
</evidence>
<dbReference type="eggNOG" id="KOG0519">
    <property type="taxonomic scope" value="Eukaryota"/>
</dbReference>
<dbReference type="FunFam" id="1.20.120.1530:FF:000003">
    <property type="entry name" value="Atypical/HisK protein kinase"/>
    <property type="match status" value="1"/>
</dbReference>
<dbReference type="PROSITE" id="PS50110">
    <property type="entry name" value="RESPONSE_REGULATORY"/>
    <property type="match status" value="1"/>
</dbReference>
<dbReference type="InterPro" id="IPR036097">
    <property type="entry name" value="HisK_dim/P_sf"/>
</dbReference>
<keyword evidence="4" id="KW-0808">Transferase</keyword>
<dbReference type="SUPFAM" id="SSF52172">
    <property type="entry name" value="CheY-like"/>
    <property type="match status" value="1"/>
</dbReference>
<evidence type="ECO:0000259" key="14">
    <source>
        <dbReference type="PROSITE" id="PS50885"/>
    </source>
</evidence>
<dbReference type="InParanoid" id="J0D296"/>
<dbReference type="GO" id="GO:0005524">
    <property type="term" value="F:ATP binding"/>
    <property type="evidence" value="ECO:0007669"/>
    <property type="project" value="UniProtKB-KW"/>
</dbReference>
<feature type="compositionally biased region" description="Polar residues" evidence="11">
    <location>
        <begin position="170"/>
        <end position="182"/>
    </location>
</feature>
<dbReference type="GO" id="GO:0016020">
    <property type="term" value="C:membrane"/>
    <property type="evidence" value="ECO:0007669"/>
    <property type="project" value="InterPro"/>
</dbReference>
<evidence type="ECO:0000313" key="16">
    <source>
        <dbReference type="Proteomes" id="UP000006514"/>
    </source>
</evidence>
<keyword evidence="16" id="KW-1185">Reference proteome</keyword>
<dbReference type="InterPro" id="IPR003661">
    <property type="entry name" value="HisK_dim/P_dom"/>
</dbReference>
<dbReference type="PRINTS" id="PR00344">
    <property type="entry name" value="BCTRLSENSOR"/>
</dbReference>
<dbReference type="FunFam" id="1.10.287.130:FF:000002">
    <property type="entry name" value="Two-component osmosensing histidine kinase"/>
    <property type="match status" value="1"/>
</dbReference>
<keyword evidence="8" id="KW-0067">ATP-binding</keyword>
<dbReference type="FunFam" id="3.30.565.10:FF:000010">
    <property type="entry name" value="Sensor histidine kinase RcsC"/>
    <property type="match status" value="1"/>
</dbReference>
<dbReference type="InterPro" id="IPR003660">
    <property type="entry name" value="HAMP_dom"/>
</dbReference>
<evidence type="ECO:0000256" key="5">
    <source>
        <dbReference type="ARBA" id="ARBA00022737"/>
    </source>
</evidence>
<dbReference type="Pfam" id="PF18947">
    <property type="entry name" value="HAMP_2"/>
    <property type="match status" value="3"/>
</dbReference>
<dbReference type="Gene3D" id="3.30.565.10">
    <property type="entry name" value="Histidine kinase-like ATPase, C-terminal domain"/>
    <property type="match status" value="1"/>
</dbReference>
<organism evidence="15 16">
    <name type="scientific">Auricularia subglabra (strain TFB-10046 / SS5)</name>
    <name type="common">White-rot fungus</name>
    <name type="synonym">Auricularia delicata (strain TFB10046)</name>
    <dbReference type="NCBI Taxonomy" id="717982"/>
    <lineage>
        <taxon>Eukaryota</taxon>
        <taxon>Fungi</taxon>
        <taxon>Dikarya</taxon>
        <taxon>Basidiomycota</taxon>
        <taxon>Agaricomycotina</taxon>
        <taxon>Agaricomycetes</taxon>
        <taxon>Auriculariales</taxon>
        <taxon>Auriculariaceae</taxon>
        <taxon>Auricularia</taxon>
    </lineage>
</organism>
<dbReference type="GO" id="GO:0071474">
    <property type="term" value="P:cellular hyperosmotic response"/>
    <property type="evidence" value="ECO:0007669"/>
    <property type="project" value="TreeGrafter"/>
</dbReference>
<dbReference type="InterPro" id="IPR036890">
    <property type="entry name" value="HATPase_C_sf"/>
</dbReference>
<dbReference type="SUPFAM" id="SSF47384">
    <property type="entry name" value="Homodimeric domain of signal transducing histidine kinase"/>
    <property type="match status" value="1"/>
</dbReference>
<evidence type="ECO:0000313" key="15">
    <source>
        <dbReference type="EMBL" id="EJD40863.1"/>
    </source>
</evidence>
<proteinExistence type="predicted"/>
<feature type="domain" description="HAMP" evidence="14">
    <location>
        <begin position="1036"/>
        <end position="1088"/>
    </location>
</feature>
<dbReference type="Gene3D" id="1.20.120.1530">
    <property type="match status" value="5"/>
</dbReference>
<dbReference type="PANTHER" id="PTHR45339">
    <property type="entry name" value="HYBRID SIGNAL TRANSDUCTION HISTIDINE KINASE J"/>
    <property type="match status" value="1"/>
</dbReference>
<dbReference type="EMBL" id="JH687798">
    <property type="protein sequence ID" value="EJD40863.1"/>
    <property type="molecule type" value="Genomic_DNA"/>
</dbReference>
<feature type="compositionally biased region" description="Polar residues" evidence="11">
    <location>
        <begin position="121"/>
        <end position="132"/>
    </location>
</feature>
<reference evidence="16" key="1">
    <citation type="journal article" date="2012" name="Science">
        <title>The Paleozoic origin of enzymatic lignin decomposition reconstructed from 31 fungal genomes.</title>
        <authorList>
            <person name="Floudas D."/>
            <person name="Binder M."/>
            <person name="Riley R."/>
            <person name="Barry K."/>
            <person name="Blanchette R.A."/>
            <person name="Henrissat B."/>
            <person name="Martinez A.T."/>
            <person name="Otillar R."/>
            <person name="Spatafora J.W."/>
            <person name="Yadav J.S."/>
            <person name="Aerts A."/>
            <person name="Benoit I."/>
            <person name="Boyd A."/>
            <person name="Carlson A."/>
            <person name="Copeland A."/>
            <person name="Coutinho P.M."/>
            <person name="de Vries R.P."/>
            <person name="Ferreira P."/>
            <person name="Findley K."/>
            <person name="Foster B."/>
            <person name="Gaskell J."/>
            <person name="Glotzer D."/>
            <person name="Gorecki P."/>
            <person name="Heitman J."/>
            <person name="Hesse C."/>
            <person name="Hori C."/>
            <person name="Igarashi K."/>
            <person name="Jurgens J.A."/>
            <person name="Kallen N."/>
            <person name="Kersten P."/>
            <person name="Kohler A."/>
            <person name="Kuees U."/>
            <person name="Kumar T.K.A."/>
            <person name="Kuo A."/>
            <person name="LaButti K."/>
            <person name="Larrondo L.F."/>
            <person name="Lindquist E."/>
            <person name="Ling A."/>
            <person name="Lombard V."/>
            <person name="Lucas S."/>
            <person name="Lundell T."/>
            <person name="Martin R."/>
            <person name="McLaughlin D.J."/>
            <person name="Morgenstern I."/>
            <person name="Morin E."/>
            <person name="Murat C."/>
            <person name="Nagy L.G."/>
            <person name="Nolan M."/>
            <person name="Ohm R.A."/>
            <person name="Patyshakuliyeva A."/>
            <person name="Rokas A."/>
            <person name="Ruiz-Duenas F.J."/>
            <person name="Sabat G."/>
            <person name="Salamov A."/>
            <person name="Samejima M."/>
            <person name="Schmutz J."/>
            <person name="Slot J.C."/>
            <person name="St John F."/>
            <person name="Stenlid J."/>
            <person name="Sun H."/>
            <person name="Sun S."/>
            <person name="Syed K."/>
            <person name="Tsang A."/>
            <person name="Wiebenga A."/>
            <person name="Young D."/>
            <person name="Pisabarro A."/>
            <person name="Eastwood D.C."/>
            <person name="Martin F."/>
            <person name="Cullen D."/>
            <person name="Grigoriev I.V."/>
            <person name="Hibbett D.S."/>
        </authorList>
    </citation>
    <scope>NUCLEOTIDE SEQUENCE [LARGE SCALE GENOMIC DNA]</scope>
    <source>
        <strain evidence="16">TFB10046</strain>
    </source>
</reference>
<dbReference type="CDD" id="cd17546">
    <property type="entry name" value="REC_hyHK_CKI1_RcsC-like"/>
    <property type="match status" value="1"/>
</dbReference>
<evidence type="ECO:0000256" key="4">
    <source>
        <dbReference type="ARBA" id="ARBA00022679"/>
    </source>
</evidence>
<keyword evidence="7" id="KW-0418">Kinase</keyword>
<keyword evidence="6" id="KW-0547">Nucleotide-binding</keyword>
<dbReference type="Gene3D" id="3.40.50.2300">
    <property type="match status" value="1"/>
</dbReference>
<evidence type="ECO:0000256" key="9">
    <source>
        <dbReference type="ARBA" id="ARBA00023012"/>
    </source>
</evidence>
<dbReference type="OMA" id="TINAMTQ"/>
<dbReference type="InterPro" id="IPR001789">
    <property type="entry name" value="Sig_transdc_resp-reg_receiver"/>
</dbReference>
<feature type="domain" description="HAMP" evidence="14">
    <location>
        <begin position="851"/>
        <end position="903"/>
    </location>
</feature>
<evidence type="ECO:0000256" key="6">
    <source>
        <dbReference type="ARBA" id="ARBA00022741"/>
    </source>
</evidence>
<feature type="modified residue" description="4-aspartylphosphate" evidence="10">
    <location>
        <position position="1553"/>
    </location>
</feature>
<dbReference type="Proteomes" id="UP000006514">
    <property type="component" value="Unassembled WGS sequence"/>
</dbReference>
<dbReference type="SMART" id="SM00388">
    <property type="entry name" value="HisKA"/>
    <property type="match status" value="1"/>
</dbReference>
<dbReference type="SMART" id="SM00448">
    <property type="entry name" value="REC"/>
    <property type="match status" value="1"/>
</dbReference>
<keyword evidence="5" id="KW-0677">Repeat</keyword>
<dbReference type="PROSITE" id="PS50109">
    <property type="entry name" value="HIS_KIN"/>
    <property type="match status" value="1"/>
</dbReference>